<dbReference type="STRING" id="1601833.SAMN05518684_1221"/>
<dbReference type="PROSITE" id="PS51724">
    <property type="entry name" value="SPOR"/>
    <property type="match status" value="1"/>
</dbReference>
<reference evidence="3" key="1">
    <citation type="submission" date="2016-10" db="EMBL/GenBank/DDBJ databases">
        <authorList>
            <person name="Varghese N."/>
            <person name="Submissions S."/>
        </authorList>
    </citation>
    <scope>NUCLEOTIDE SEQUENCE [LARGE SCALE GENOMIC DNA]</scope>
    <source>
        <strain evidence="3">S9</strain>
    </source>
</reference>
<evidence type="ECO:0000313" key="2">
    <source>
        <dbReference type="EMBL" id="SES39208.1"/>
    </source>
</evidence>
<dbReference type="SUPFAM" id="SSF110997">
    <property type="entry name" value="Sporulation related repeat"/>
    <property type="match status" value="1"/>
</dbReference>
<dbReference type="EMBL" id="FOGT01000022">
    <property type="protein sequence ID" value="SES39208.1"/>
    <property type="molecule type" value="Genomic_DNA"/>
</dbReference>
<keyword evidence="3" id="KW-1185">Reference proteome</keyword>
<dbReference type="Pfam" id="PF05036">
    <property type="entry name" value="SPOR"/>
    <property type="match status" value="1"/>
</dbReference>
<gene>
    <name evidence="2" type="ORF">SAMN05518684_1221</name>
</gene>
<dbReference type="InterPro" id="IPR036680">
    <property type="entry name" value="SPOR-like_sf"/>
</dbReference>
<feature type="domain" description="SPOR" evidence="1">
    <location>
        <begin position="71"/>
        <end position="109"/>
    </location>
</feature>
<dbReference type="InterPro" id="IPR036365">
    <property type="entry name" value="PGBD-like_sf"/>
</dbReference>
<dbReference type="Gene3D" id="1.10.101.10">
    <property type="entry name" value="PGBD-like superfamily/PGBD"/>
    <property type="match status" value="1"/>
</dbReference>
<dbReference type="RefSeq" id="WP_093055532.1">
    <property type="nucleotide sequence ID" value="NZ_FOGT01000022.1"/>
</dbReference>
<dbReference type="InterPro" id="IPR007730">
    <property type="entry name" value="SPOR-like_dom"/>
</dbReference>
<dbReference type="GO" id="GO:0042834">
    <property type="term" value="F:peptidoglycan binding"/>
    <property type="evidence" value="ECO:0007669"/>
    <property type="project" value="InterPro"/>
</dbReference>
<protein>
    <submittedName>
        <fullName evidence="2">Sporulation related domain-containing protein</fullName>
    </submittedName>
</protein>
<accession>A0A1H9WZ23</accession>
<dbReference type="AlphaFoldDB" id="A0A1H9WZ23"/>
<dbReference type="OrthoDB" id="9763643at2"/>
<name>A0A1H9WZ23_9BACI</name>
<sequence length="109" mass="12064">MLLRNGSISRSVRQLQKDLLELGYSLPSFGADGSYGNETVNAVRELQNNYNLTVDGMAGPETLATIKTLLTEETELYRVQVGAFTTKQRAKKMEDKLKAAGFETYLVKG</sequence>
<dbReference type="Proteomes" id="UP000198571">
    <property type="component" value="Unassembled WGS sequence"/>
</dbReference>
<dbReference type="InterPro" id="IPR002477">
    <property type="entry name" value="Peptidoglycan-bd-like"/>
</dbReference>
<proteinExistence type="predicted"/>
<organism evidence="2 3">
    <name type="scientific">Salipaludibacillus aurantiacus</name>
    <dbReference type="NCBI Taxonomy" id="1601833"/>
    <lineage>
        <taxon>Bacteria</taxon>
        <taxon>Bacillati</taxon>
        <taxon>Bacillota</taxon>
        <taxon>Bacilli</taxon>
        <taxon>Bacillales</taxon>
        <taxon>Bacillaceae</taxon>
    </lineage>
</organism>
<evidence type="ECO:0000313" key="3">
    <source>
        <dbReference type="Proteomes" id="UP000198571"/>
    </source>
</evidence>
<dbReference type="SUPFAM" id="SSF47090">
    <property type="entry name" value="PGBD-like"/>
    <property type="match status" value="1"/>
</dbReference>
<evidence type="ECO:0000259" key="1">
    <source>
        <dbReference type="PROSITE" id="PS51724"/>
    </source>
</evidence>
<dbReference type="InterPro" id="IPR036366">
    <property type="entry name" value="PGBDSf"/>
</dbReference>
<dbReference type="Pfam" id="PF01471">
    <property type="entry name" value="PG_binding_1"/>
    <property type="match status" value="1"/>
</dbReference>